<proteinExistence type="predicted"/>
<protein>
    <submittedName>
        <fullName evidence="2">Type III secretion system protein</fullName>
    </submittedName>
</protein>
<reference evidence="2 3" key="1">
    <citation type="submission" date="2018-09" db="EMBL/GenBank/DDBJ databases">
        <title>Phylogenetic diversity of Pectobacterium and Dickeya strains causing blackleg disease of potato in Morocco.</title>
        <authorList>
            <person name="Oulghazi S."/>
            <person name="Moumni M."/>
            <person name="Faure D."/>
        </authorList>
    </citation>
    <scope>NUCLEOTIDE SEQUENCE [LARGE SCALE GENOMIC DNA]</scope>
    <source>
        <strain evidence="2 3">S1.15.11.2D</strain>
    </source>
</reference>
<dbReference type="RefSeq" id="WP_119874589.1">
    <property type="nucleotide sequence ID" value="NZ_QZDH01000053.1"/>
</dbReference>
<sequence>MTNITSHNAAIWVQQAYKSQIDSTGSAENTAAIPKGEAPKGAVALLTNIGIDNVYNRSVMSTDTTAKPALSAPPMGAAKISAEQTKELVKLSENLQKGTDVNKLERIAASASSLVSSQINITQANNKAGETSKLTMTMESSAVNTVSSSDNARAMAPVAGGTDITAADATGSRTKMFDSFMLGVMNKIIVAANEQNTSHSRASARSVQNMVTSANNAGNKHIDAEKQRMTGAITSGSVGISGQGAMALCSVKSLKAESASLDNNLGKAINIEKLNGGRQTDVVTNTNPLASGGKQPTTAMTSDMNFYNAQRVQDANLLRNSHSQVLNATQRTRAGTEYGNQVFQSGQKVIDNGFNVAASHESKEAELARANQSVNSEVSNAHQQSAKKAAETEAAMRQMQESVLRNNNDAASAISGRMG</sequence>
<dbReference type="Proteomes" id="UP000283655">
    <property type="component" value="Unassembled WGS sequence"/>
</dbReference>
<organism evidence="2 3">
    <name type="scientific">Pectobacterium carotovorum</name>
    <name type="common">Erwinia carotovora</name>
    <dbReference type="NCBI Taxonomy" id="554"/>
    <lineage>
        <taxon>Bacteria</taxon>
        <taxon>Pseudomonadati</taxon>
        <taxon>Pseudomonadota</taxon>
        <taxon>Gammaproteobacteria</taxon>
        <taxon>Enterobacterales</taxon>
        <taxon>Pectobacteriaceae</taxon>
        <taxon>Pectobacterium</taxon>
    </lineage>
</organism>
<feature type="region of interest" description="Disordered" evidence="1">
    <location>
        <begin position="372"/>
        <end position="419"/>
    </location>
</feature>
<evidence type="ECO:0000313" key="2">
    <source>
        <dbReference type="EMBL" id="RJL48594.1"/>
    </source>
</evidence>
<comment type="caution">
    <text evidence="2">The sequence shown here is derived from an EMBL/GenBank/DDBJ whole genome shotgun (WGS) entry which is preliminary data.</text>
</comment>
<evidence type="ECO:0000313" key="3">
    <source>
        <dbReference type="Proteomes" id="UP000283655"/>
    </source>
</evidence>
<name>A0A419ASC2_PECCA</name>
<evidence type="ECO:0000256" key="1">
    <source>
        <dbReference type="SAM" id="MobiDB-lite"/>
    </source>
</evidence>
<feature type="compositionally biased region" description="Polar residues" evidence="1">
    <location>
        <begin position="372"/>
        <end position="386"/>
    </location>
</feature>
<feature type="compositionally biased region" description="Polar residues" evidence="1">
    <location>
        <begin position="399"/>
        <end position="410"/>
    </location>
</feature>
<dbReference type="AlphaFoldDB" id="A0A419ASC2"/>
<gene>
    <name evidence="2" type="ORF">D5071_17865</name>
</gene>
<accession>A0A419ASC2</accession>
<dbReference type="EMBL" id="QZDH01000053">
    <property type="protein sequence ID" value="RJL48594.1"/>
    <property type="molecule type" value="Genomic_DNA"/>
</dbReference>